<dbReference type="AlphaFoldDB" id="A0A8A0RHS4"/>
<evidence type="ECO:0000256" key="1">
    <source>
        <dbReference type="ARBA" id="ARBA00043967"/>
    </source>
</evidence>
<dbReference type="PANTHER" id="PTHR30508">
    <property type="entry name" value="FES CLUSTER ASSEMBLY PROTEIN SUF"/>
    <property type="match status" value="1"/>
</dbReference>
<dbReference type="InterPro" id="IPR037284">
    <property type="entry name" value="SUF_FeS_clus_asmbl_SufBD_sf"/>
</dbReference>
<dbReference type="SUPFAM" id="SSF101960">
    <property type="entry name" value="Stabilizer of iron transporter SufD"/>
    <property type="match status" value="1"/>
</dbReference>
<dbReference type="PANTHER" id="PTHR30508:SF1">
    <property type="entry name" value="UPF0051 PROTEIN ABCI8, CHLOROPLASTIC-RELATED"/>
    <property type="match status" value="1"/>
</dbReference>
<dbReference type="InterPro" id="IPR000825">
    <property type="entry name" value="SUF_FeS_clus_asmbl_SufBD_core"/>
</dbReference>
<evidence type="ECO:0000259" key="2">
    <source>
        <dbReference type="Pfam" id="PF01458"/>
    </source>
</evidence>
<dbReference type="GO" id="GO:0016226">
    <property type="term" value="P:iron-sulfur cluster assembly"/>
    <property type="evidence" value="ECO:0007669"/>
    <property type="project" value="InterPro"/>
</dbReference>
<feature type="domain" description="SUF system FeS cluster assembly SufBD core" evidence="2">
    <location>
        <begin position="82"/>
        <end position="304"/>
    </location>
</feature>
<dbReference type="Proteomes" id="UP000662904">
    <property type="component" value="Chromosome"/>
</dbReference>
<sequence>MLNALDKKLLSTVADLHDVPQGAYSIRKDGESLLINSIENIVISPKKDRPGIDIKVKPGTKNQAVHIPVIISMSGIKEVVYNTIEIGEDADILLVAGCGIHNPGSKESRHDGVHEIIIGKNAKLRYVEKHYGEGTGEGKRVLNPKTVIEVHENGTGEFEMVQIEGVDDTHRITEAKLHERARLIMTEKLMTHQDQKARSDVVVELLGKGSSVKVVSRSVAKGSSLQVFQPRVVAKAEGKGHVECDSIIMDSGKIRSVPEIWAEHPLAELTHEAAIGKIAGEQIIKLMSLGLTEEEAVRAVIEGFLR</sequence>
<evidence type="ECO:0000313" key="3">
    <source>
        <dbReference type="EMBL" id="QSQ07795.1"/>
    </source>
</evidence>
<gene>
    <name evidence="3" type="ORF">H0A61_00112</name>
</gene>
<comment type="similarity">
    <text evidence="1">Belongs to the iron-sulfur cluster assembly SufBD family.</text>
</comment>
<keyword evidence="4" id="KW-1185">Reference proteome</keyword>
<evidence type="ECO:0000313" key="4">
    <source>
        <dbReference type="Proteomes" id="UP000662904"/>
    </source>
</evidence>
<proteinExistence type="inferred from homology"/>
<dbReference type="Pfam" id="PF01458">
    <property type="entry name" value="SUFBD_core"/>
    <property type="match status" value="1"/>
</dbReference>
<reference evidence="3" key="1">
    <citation type="submission" date="2020-07" db="EMBL/GenBank/DDBJ databases">
        <title>Koleobacter methoxysyntrophicus gen. nov., sp. nov., a novel anaerobic bacterium isolated from deep subsurface oil field and proposal of Koleobacterales ord. nov. in the phylum Firmicutes.</title>
        <authorList>
            <person name="Sakamoto S."/>
            <person name="Tamaki H."/>
        </authorList>
    </citation>
    <scope>NUCLEOTIDE SEQUENCE</scope>
    <source>
        <strain evidence="3">NRmbB1</strain>
    </source>
</reference>
<dbReference type="EMBL" id="CP059066">
    <property type="protein sequence ID" value="QSQ07795.1"/>
    <property type="molecule type" value="Genomic_DNA"/>
</dbReference>
<accession>A0A8A0RHS4</accession>
<name>A0A8A0RHS4_9FIRM</name>
<dbReference type="RefSeq" id="WP_241754922.1">
    <property type="nucleotide sequence ID" value="NZ_CP059066.1"/>
</dbReference>
<protein>
    <recommendedName>
        <fullName evidence="2">SUF system FeS cluster assembly SufBD core domain-containing protein</fullName>
    </recommendedName>
</protein>
<organism evidence="3 4">
    <name type="scientific">Koleobacter methoxysyntrophicus</name>
    <dbReference type="NCBI Taxonomy" id="2751313"/>
    <lineage>
        <taxon>Bacteria</taxon>
        <taxon>Bacillati</taxon>
        <taxon>Bacillota</taxon>
        <taxon>Clostridia</taxon>
        <taxon>Koleobacterales</taxon>
        <taxon>Koleobacteraceae</taxon>
        <taxon>Koleobacter</taxon>
    </lineage>
</organism>
<dbReference type="KEGG" id="kme:H0A61_00112"/>
<dbReference type="InterPro" id="IPR055346">
    <property type="entry name" value="Fe-S_cluster_assembly_SufBD"/>
</dbReference>